<dbReference type="SUPFAM" id="SSF53901">
    <property type="entry name" value="Thiolase-like"/>
    <property type="match status" value="2"/>
</dbReference>
<proteinExistence type="inferred from homology"/>
<gene>
    <name evidence="6" type="ORF">HRI_003809600</name>
</gene>
<dbReference type="OrthoDB" id="1500228at2759"/>
<feature type="domain" description="Chalcone/stilbene synthase N-terminal" evidence="4">
    <location>
        <begin position="12"/>
        <end position="225"/>
    </location>
</feature>
<comment type="caution">
    <text evidence="6">The sequence shown here is derived from an EMBL/GenBank/DDBJ whole genome shotgun (WGS) entry which is preliminary data.</text>
</comment>
<dbReference type="InterPro" id="IPR001099">
    <property type="entry name" value="Chalcone/stilbene_synt_N"/>
</dbReference>
<dbReference type="EMBL" id="BSYR01000035">
    <property type="protein sequence ID" value="GMJ01404.1"/>
    <property type="molecule type" value="Genomic_DNA"/>
</dbReference>
<evidence type="ECO:0000313" key="6">
    <source>
        <dbReference type="EMBL" id="GMJ01404.1"/>
    </source>
</evidence>
<evidence type="ECO:0000259" key="4">
    <source>
        <dbReference type="Pfam" id="PF00195"/>
    </source>
</evidence>
<dbReference type="GO" id="GO:0005783">
    <property type="term" value="C:endoplasmic reticulum"/>
    <property type="evidence" value="ECO:0007669"/>
    <property type="project" value="UniProtKB-ARBA"/>
</dbReference>
<sequence>MQWWRNMGSGEAKRVALIQAIGTANPPNCFLQDDYPEFYFQLTKSQHMIHLKDKFKRICGKTRIKKRYMHLTEDIIEKNPNIGIYGAPSLDARQDILVREIPNLGMEASLKAIQEWGHPTSSITHLIFCTSSEIGLPSADHQLAKLIGLKPSVQKFMIYNQGCFAAGTALRLAKDLAENNADAQVLVVCCEIHSLVCFHAPSETHLDILVGSAIFSDGAAAVIVSGGGSGSCESDTTINRRPPLFHIISAIQTEIPDSDEMIVAKIRETGMQYYLSRDLPQVVSNNIEQCLIEMFAPFGIENWNKLFYTIHTGGPAILRGIEEKLGLAGEKLGASWRVLSEYGNMGSASVLFALDALRRKSVDEGKPTTGEGLELGVLLGFGPGLTVETVGLRSFALEAAK</sequence>
<dbReference type="GO" id="GO:0030639">
    <property type="term" value="P:polyketide biosynthetic process"/>
    <property type="evidence" value="ECO:0007669"/>
    <property type="project" value="TreeGrafter"/>
</dbReference>
<dbReference type="PANTHER" id="PTHR11877:SF57">
    <property type="entry name" value="CHALCONE SYNTHASE"/>
    <property type="match status" value="1"/>
</dbReference>
<accession>A0A9W7MGW2</accession>
<dbReference type="PANTHER" id="PTHR11877">
    <property type="entry name" value="HYDROXYMETHYLGLUTARYL-COA SYNTHASE"/>
    <property type="match status" value="1"/>
</dbReference>
<feature type="active site" description="Acyl-thioester intermediate" evidence="2">
    <location>
        <position position="163"/>
    </location>
</feature>
<protein>
    <submittedName>
        <fullName evidence="6">TRANSPARENT TESTA 4, CHALCONE SYNTHASE</fullName>
    </submittedName>
</protein>
<dbReference type="PIRSF" id="PIRSF000451">
    <property type="entry name" value="PKS_III"/>
    <property type="match status" value="1"/>
</dbReference>
<dbReference type="InterPro" id="IPR012328">
    <property type="entry name" value="Chalcone/stilbene_synt_C"/>
</dbReference>
<keyword evidence="3" id="KW-0012">Acyltransferase</keyword>
<keyword evidence="3" id="KW-0808">Transferase</keyword>
<evidence type="ECO:0000256" key="2">
    <source>
        <dbReference type="PIRSR" id="PIRSR000451-1"/>
    </source>
</evidence>
<dbReference type="Pfam" id="PF02797">
    <property type="entry name" value="Chal_sti_synt_C"/>
    <property type="match status" value="1"/>
</dbReference>
<evidence type="ECO:0000256" key="3">
    <source>
        <dbReference type="RuleBase" id="RU003633"/>
    </source>
</evidence>
<keyword evidence="7" id="KW-1185">Reference proteome</keyword>
<dbReference type="CDD" id="cd00831">
    <property type="entry name" value="CHS_like"/>
    <property type="match status" value="1"/>
</dbReference>
<dbReference type="FunFam" id="3.40.47.10:FF:000014">
    <property type="entry name" value="Chalcone synthase 1"/>
    <property type="match status" value="1"/>
</dbReference>
<evidence type="ECO:0000259" key="5">
    <source>
        <dbReference type="Pfam" id="PF02797"/>
    </source>
</evidence>
<dbReference type="InterPro" id="IPR011141">
    <property type="entry name" value="Polyketide_synthase_type-III"/>
</dbReference>
<comment type="similarity">
    <text evidence="1 3">Belongs to the thiolase-like superfamily. Chalcone/stilbene synthases family.</text>
</comment>
<reference evidence="6" key="1">
    <citation type="submission" date="2023-05" db="EMBL/GenBank/DDBJ databases">
        <title>Genome and transcriptome analyses reveal genes involved in the formation of fine ridges on petal epidermal cells in Hibiscus trionum.</title>
        <authorList>
            <person name="Koshimizu S."/>
            <person name="Masuda S."/>
            <person name="Ishii T."/>
            <person name="Shirasu K."/>
            <person name="Hoshino A."/>
            <person name="Arita M."/>
        </authorList>
    </citation>
    <scope>NUCLEOTIDE SEQUENCE</scope>
    <source>
        <strain evidence="6">Hamamatsu line</strain>
    </source>
</reference>
<dbReference type="InterPro" id="IPR016039">
    <property type="entry name" value="Thiolase-like"/>
</dbReference>
<dbReference type="GO" id="GO:0016747">
    <property type="term" value="F:acyltransferase activity, transferring groups other than amino-acyl groups"/>
    <property type="evidence" value="ECO:0007669"/>
    <property type="project" value="InterPro"/>
</dbReference>
<dbReference type="Pfam" id="PF00195">
    <property type="entry name" value="Chal_sti_synt_N"/>
    <property type="match status" value="1"/>
</dbReference>
<feature type="domain" description="Chalcone/stilbene synthase C-terminal" evidence="5">
    <location>
        <begin position="247"/>
        <end position="395"/>
    </location>
</feature>
<evidence type="ECO:0000256" key="1">
    <source>
        <dbReference type="ARBA" id="ARBA00005531"/>
    </source>
</evidence>
<organism evidence="6 7">
    <name type="scientific">Hibiscus trionum</name>
    <name type="common">Flower of an hour</name>
    <dbReference type="NCBI Taxonomy" id="183268"/>
    <lineage>
        <taxon>Eukaryota</taxon>
        <taxon>Viridiplantae</taxon>
        <taxon>Streptophyta</taxon>
        <taxon>Embryophyta</taxon>
        <taxon>Tracheophyta</taxon>
        <taxon>Spermatophyta</taxon>
        <taxon>Magnoliopsida</taxon>
        <taxon>eudicotyledons</taxon>
        <taxon>Gunneridae</taxon>
        <taxon>Pentapetalae</taxon>
        <taxon>rosids</taxon>
        <taxon>malvids</taxon>
        <taxon>Malvales</taxon>
        <taxon>Malvaceae</taxon>
        <taxon>Malvoideae</taxon>
        <taxon>Hibiscus</taxon>
    </lineage>
</organism>
<dbReference type="Gene3D" id="3.40.47.10">
    <property type="match status" value="2"/>
</dbReference>
<name>A0A9W7MGW2_HIBTR</name>
<dbReference type="FunFam" id="3.40.47.10:FF:000025">
    <property type="entry name" value="Chalcone synthase 2"/>
    <property type="match status" value="1"/>
</dbReference>
<dbReference type="Proteomes" id="UP001165190">
    <property type="component" value="Unassembled WGS sequence"/>
</dbReference>
<evidence type="ECO:0000313" key="7">
    <source>
        <dbReference type="Proteomes" id="UP001165190"/>
    </source>
</evidence>
<dbReference type="AlphaFoldDB" id="A0A9W7MGW2"/>